<dbReference type="OrthoDB" id="9790372at2"/>
<evidence type="ECO:0008006" key="3">
    <source>
        <dbReference type="Google" id="ProtNLM"/>
    </source>
</evidence>
<name>A0A163QUA0_9BACL</name>
<dbReference type="RefSeq" id="WP_066240487.1">
    <property type="nucleotide sequence ID" value="NZ_LRFC01000023.1"/>
</dbReference>
<evidence type="ECO:0000313" key="2">
    <source>
        <dbReference type="Proteomes" id="UP000076567"/>
    </source>
</evidence>
<dbReference type="EMBL" id="LRFC01000023">
    <property type="protein sequence ID" value="KZE65765.1"/>
    <property type="molecule type" value="Genomic_DNA"/>
</dbReference>
<organism evidence="1 2">
    <name type="scientific">Fictibacillus phosphorivorans</name>
    <dbReference type="NCBI Taxonomy" id="1221500"/>
    <lineage>
        <taxon>Bacteria</taxon>
        <taxon>Bacillati</taxon>
        <taxon>Bacillota</taxon>
        <taxon>Bacilli</taxon>
        <taxon>Bacillales</taxon>
        <taxon>Fictibacillaceae</taxon>
        <taxon>Fictibacillus</taxon>
    </lineage>
</organism>
<protein>
    <recommendedName>
        <fullName evidence="3">DUF177 domain-containing protein</fullName>
    </recommendedName>
</protein>
<gene>
    <name evidence="1" type="ORF">AWM68_05130</name>
</gene>
<keyword evidence="2" id="KW-1185">Reference proteome</keyword>
<reference evidence="2" key="1">
    <citation type="submission" date="2016-01" db="EMBL/GenBank/DDBJ databases">
        <title>Draft genome of Chromobacterium sp. F49.</title>
        <authorList>
            <person name="Hong K.W."/>
        </authorList>
    </citation>
    <scope>NUCLEOTIDE SEQUENCE [LARGE SCALE GENOMIC DNA]</scope>
    <source>
        <strain evidence="2">P7IIIA</strain>
    </source>
</reference>
<accession>A0A163QUA0</accession>
<dbReference type="Proteomes" id="UP000076567">
    <property type="component" value="Unassembled WGS sequence"/>
</dbReference>
<dbReference type="InterPro" id="IPR003772">
    <property type="entry name" value="YceD"/>
</dbReference>
<evidence type="ECO:0000313" key="1">
    <source>
        <dbReference type="EMBL" id="KZE65765.1"/>
    </source>
</evidence>
<comment type="caution">
    <text evidence="1">The sequence shown here is derived from an EMBL/GenBank/DDBJ whole genome shotgun (WGS) entry which is preliminary data.</text>
</comment>
<dbReference type="AlphaFoldDB" id="A0A163QUA0"/>
<dbReference type="Pfam" id="PF02620">
    <property type="entry name" value="YceD"/>
    <property type="match status" value="1"/>
</dbReference>
<sequence>MKWSLQELKNFYRKPLTFEQNVDASGVMEKDPEIRSIDPVHVEGHADVTQQKATFYLNIKGKMVLPCASTLVDVEFPFSVKTTEIFIFDPDYTEYEDEESLHKIEGHYVDLLPVIEEHILLEKPLKITAADVTDSPAPKEGKGWQRVTEEDMTNRVDPRLEGLAKFFDEDKK</sequence>
<proteinExistence type="predicted"/>